<feature type="domain" description="Peptidase S53" evidence="16">
    <location>
        <begin position="221"/>
        <end position="599"/>
    </location>
</feature>
<evidence type="ECO:0000256" key="13">
    <source>
        <dbReference type="ARBA" id="ARBA00023145"/>
    </source>
</evidence>
<keyword evidence="5" id="KW-0964">Secreted</keyword>
<feature type="active site" description="Charge relay system" evidence="15">
    <location>
        <position position="299"/>
    </location>
</feature>
<protein>
    <recommendedName>
        <fullName evidence="4">tripeptidyl-peptidase II</fullName>
        <ecNumber evidence="4">3.4.14.10</ecNumber>
    </recommendedName>
</protein>
<dbReference type="CDD" id="cd04056">
    <property type="entry name" value="Peptidases_S53"/>
    <property type="match status" value="1"/>
</dbReference>
<evidence type="ECO:0000256" key="8">
    <source>
        <dbReference type="ARBA" id="ARBA00022729"/>
    </source>
</evidence>
<keyword evidence="12" id="KW-0843">Virulence</keyword>
<evidence type="ECO:0000256" key="4">
    <source>
        <dbReference type="ARBA" id="ARBA00012462"/>
    </source>
</evidence>
<dbReference type="GeneID" id="41971628"/>
<feature type="binding site" evidence="15">
    <location>
        <position position="577"/>
    </location>
    <ligand>
        <name>Ca(2+)</name>
        <dbReference type="ChEBI" id="CHEBI:29108"/>
    </ligand>
</feature>
<dbReference type="FunFam" id="3.40.50.200:FF:000015">
    <property type="entry name" value="Tripeptidyl peptidase A"/>
    <property type="match status" value="1"/>
</dbReference>
<dbReference type="GO" id="GO:0006508">
    <property type="term" value="P:proteolysis"/>
    <property type="evidence" value="ECO:0007669"/>
    <property type="project" value="UniProtKB-KW"/>
</dbReference>
<dbReference type="SMART" id="SM00944">
    <property type="entry name" value="Pro-kuma_activ"/>
    <property type="match status" value="1"/>
</dbReference>
<feature type="active site" description="Charge relay system" evidence="15">
    <location>
        <position position="509"/>
    </location>
</feature>
<comment type="cofactor">
    <cofactor evidence="15">
        <name>Ca(2+)</name>
        <dbReference type="ChEBI" id="CHEBI:29108"/>
    </cofactor>
    <text evidence="15">Binds 1 Ca(2+) ion per subunit.</text>
</comment>
<dbReference type="SUPFAM" id="SSF54897">
    <property type="entry name" value="Protease propeptides/inhibitors"/>
    <property type="match status" value="1"/>
</dbReference>
<dbReference type="GO" id="GO:0046872">
    <property type="term" value="F:metal ion binding"/>
    <property type="evidence" value="ECO:0007669"/>
    <property type="project" value="UniProtKB-UniRule"/>
</dbReference>
<dbReference type="CDD" id="cd11377">
    <property type="entry name" value="Pro-peptidase_S53"/>
    <property type="match status" value="1"/>
</dbReference>
<comment type="function">
    <text evidence="2">Secreted tripeptidyl-peptidase which degrades proteins at acidic pHs and is involved in virulence.</text>
</comment>
<dbReference type="GO" id="GO:0005576">
    <property type="term" value="C:extracellular region"/>
    <property type="evidence" value="ECO:0007669"/>
    <property type="project" value="UniProtKB-SubCell"/>
</dbReference>
<evidence type="ECO:0000313" key="17">
    <source>
        <dbReference type="EMBL" id="TPX16186.1"/>
    </source>
</evidence>
<dbReference type="InParanoid" id="A0A507BAE9"/>
<dbReference type="OrthoDB" id="409122at2759"/>
<evidence type="ECO:0000256" key="9">
    <source>
        <dbReference type="ARBA" id="ARBA00022801"/>
    </source>
</evidence>
<evidence type="ECO:0000256" key="2">
    <source>
        <dbReference type="ARBA" id="ARBA00002451"/>
    </source>
</evidence>
<accession>A0A507BAE9</accession>
<keyword evidence="14" id="KW-0325">Glycoprotein</keyword>
<dbReference type="Gene3D" id="3.40.50.200">
    <property type="entry name" value="Peptidase S8/S53 domain"/>
    <property type="match status" value="1"/>
</dbReference>
<comment type="subcellular location">
    <subcellularLocation>
        <location evidence="3">Secreted</location>
        <location evidence="3">Extracellular space</location>
    </subcellularLocation>
</comment>
<feature type="binding site" evidence="15">
    <location>
        <position position="551"/>
    </location>
    <ligand>
        <name>Ca(2+)</name>
        <dbReference type="ChEBI" id="CHEBI:29108"/>
    </ligand>
</feature>
<evidence type="ECO:0000256" key="10">
    <source>
        <dbReference type="ARBA" id="ARBA00022825"/>
    </source>
</evidence>
<dbReference type="InterPro" id="IPR036852">
    <property type="entry name" value="Peptidase_S8/S53_dom_sf"/>
</dbReference>
<proteinExistence type="predicted"/>
<dbReference type="GO" id="GO:0008240">
    <property type="term" value="F:tripeptidyl-peptidase activity"/>
    <property type="evidence" value="ECO:0007669"/>
    <property type="project" value="UniProtKB-EC"/>
</dbReference>
<dbReference type="AlphaFoldDB" id="A0A507BAE9"/>
<keyword evidence="13" id="KW-0865">Zymogen</keyword>
<dbReference type="PANTHER" id="PTHR14218">
    <property type="entry name" value="PROTEASE S8 TRIPEPTIDYL PEPTIDASE I CLN2"/>
    <property type="match status" value="1"/>
</dbReference>
<dbReference type="InterPro" id="IPR000209">
    <property type="entry name" value="Peptidase_S8/S53_dom"/>
</dbReference>
<dbReference type="Pfam" id="PF00082">
    <property type="entry name" value="Peptidase_S8"/>
    <property type="match status" value="1"/>
</dbReference>
<evidence type="ECO:0000256" key="11">
    <source>
        <dbReference type="ARBA" id="ARBA00022837"/>
    </source>
</evidence>
<keyword evidence="11 15" id="KW-0106">Calcium</keyword>
<feature type="active site" description="Charge relay system" evidence="15">
    <location>
        <position position="295"/>
    </location>
</feature>
<feature type="binding site" evidence="15">
    <location>
        <position position="579"/>
    </location>
    <ligand>
        <name>Ca(2+)</name>
        <dbReference type="ChEBI" id="CHEBI:29108"/>
    </ligand>
</feature>
<evidence type="ECO:0000256" key="12">
    <source>
        <dbReference type="ARBA" id="ARBA00023026"/>
    </source>
</evidence>
<keyword evidence="9 15" id="KW-0378">Hydrolase</keyword>
<dbReference type="InterPro" id="IPR023828">
    <property type="entry name" value="Peptidase_S8_Ser-AS"/>
</dbReference>
<feature type="binding site" evidence="15">
    <location>
        <position position="550"/>
    </location>
    <ligand>
        <name>Ca(2+)</name>
        <dbReference type="ChEBI" id="CHEBI:29108"/>
    </ligand>
</feature>
<evidence type="ECO:0000256" key="7">
    <source>
        <dbReference type="ARBA" id="ARBA00022723"/>
    </source>
</evidence>
<dbReference type="Pfam" id="PF09286">
    <property type="entry name" value="Pro-kuma_activ"/>
    <property type="match status" value="1"/>
</dbReference>
<keyword evidence="18" id="KW-1185">Reference proteome</keyword>
<dbReference type="RefSeq" id="XP_030997897.1">
    <property type="nucleotide sequence ID" value="XM_031138563.1"/>
</dbReference>
<dbReference type="GO" id="GO:0004252">
    <property type="term" value="F:serine-type endopeptidase activity"/>
    <property type="evidence" value="ECO:0007669"/>
    <property type="project" value="UniProtKB-UniRule"/>
</dbReference>
<comment type="caution">
    <text evidence="17">The sequence shown here is derived from an EMBL/GenBank/DDBJ whole genome shotgun (WGS) entry which is preliminary data.</text>
</comment>
<evidence type="ECO:0000256" key="1">
    <source>
        <dbReference type="ARBA" id="ARBA00001910"/>
    </source>
</evidence>
<keyword evidence="10 15" id="KW-0720">Serine protease</keyword>
<evidence type="ECO:0000256" key="6">
    <source>
        <dbReference type="ARBA" id="ARBA00022670"/>
    </source>
</evidence>
<dbReference type="PANTHER" id="PTHR14218:SF15">
    <property type="entry name" value="TRIPEPTIDYL-PEPTIDASE 1"/>
    <property type="match status" value="1"/>
</dbReference>
<evidence type="ECO:0000256" key="15">
    <source>
        <dbReference type="PROSITE-ProRule" id="PRU01032"/>
    </source>
</evidence>
<dbReference type="EMBL" id="SKBQ01000019">
    <property type="protein sequence ID" value="TPX16186.1"/>
    <property type="molecule type" value="Genomic_DNA"/>
</dbReference>
<evidence type="ECO:0000256" key="3">
    <source>
        <dbReference type="ARBA" id="ARBA00004239"/>
    </source>
</evidence>
<reference evidence="17 18" key="1">
    <citation type="submission" date="2019-06" db="EMBL/GenBank/DDBJ databases">
        <title>Draft genome sequence of the filamentous fungus Phialemoniopsis curvata isolated from diesel fuel.</title>
        <authorList>
            <person name="Varaljay V.A."/>
            <person name="Lyon W.J."/>
            <person name="Crouch A.L."/>
            <person name="Drake C.E."/>
            <person name="Hollomon J.M."/>
            <person name="Nadeau L.J."/>
            <person name="Nunn H.S."/>
            <person name="Stevenson B.S."/>
            <person name="Bojanowski C.L."/>
            <person name="Crookes-Goodson W.J."/>
        </authorList>
    </citation>
    <scope>NUCLEOTIDE SEQUENCE [LARGE SCALE GENOMIC DNA]</scope>
    <source>
        <strain evidence="17 18">D216</strain>
    </source>
</reference>
<dbReference type="STRING" id="1093900.A0A507BAE9"/>
<name>A0A507BAE9_9PEZI</name>
<dbReference type="InterPro" id="IPR015366">
    <property type="entry name" value="S53_propep"/>
</dbReference>
<dbReference type="SUPFAM" id="SSF52743">
    <property type="entry name" value="Subtilisin-like"/>
    <property type="match status" value="1"/>
</dbReference>
<dbReference type="PROSITE" id="PS51695">
    <property type="entry name" value="SEDOLISIN"/>
    <property type="match status" value="1"/>
</dbReference>
<sequence length="603" mass="63177">MLFPLALLATAATARVISRLPSVPQGWRELRTAEDAEPIVLRLALRQQHAAVLEQAVLDVSTPGHPKYGRHLSRDEVRALVAPSAEAVGGVTAWLDGHGVRAFVDNDWVTVATTVGKANALLDTRFAWYEYEGGQGQNGGGARSAPKLRTLRYSLPDELAGHVDMVQPTTRFGQPAGQKSTIFEVQPAAEEVDANAPAALSAAQVPAPDAADAPVPSCAKEVTPQCLHDLYDIHYTASAEGNLVAFASYLEEYARYADLQTFESRYLPAAKGQNFTVELVNGGLDDQSSKSDSVEANLDVQAIVAVSHPIPVLEYSTAGRGPLVPTPDEPTQPGSNEPYLEFLTHVLAQPDGSLPQTLSTSYGEEEQSVPEEYALKVCNLFMQLGARGVSVLFSSGDSGPGNSCIRVSDGAPFFNPTFPAGCPYVTAVGGTTGTGPEKAVDFSSGGFSIYHARPAYQDAAVSAYLATGAADVYAPYFNKTGRGIPDVAAQGRDFVVYDKGSLYHVGGTSASSPAFAGVVALLNAARRSKGAAPLGFLNPWLYGNAAALTDITAGYGSGCGGNRKAFPGGARWNATEGWDPVTGLGTPKFGALLAAAAPGVENK</sequence>
<keyword evidence="8" id="KW-0732">Signal</keyword>
<dbReference type="EC" id="3.4.14.10" evidence="4"/>
<evidence type="ECO:0000256" key="14">
    <source>
        <dbReference type="ARBA" id="ARBA00023180"/>
    </source>
</evidence>
<dbReference type="InterPro" id="IPR050819">
    <property type="entry name" value="Tripeptidyl-peptidase_I"/>
</dbReference>
<evidence type="ECO:0000256" key="5">
    <source>
        <dbReference type="ARBA" id="ARBA00022525"/>
    </source>
</evidence>
<comment type="catalytic activity">
    <reaction evidence="1">
        <text>Release of an N-terminal tripeptide from a polypeptide.</text>
        <dbReference type="EC" id="3.4.14.10"/>
    </reaction>
</comment>
<evidence type="ECO:0000259" key="16">
    <source>
        <dbReference type="PROSITE" id="PS51695"/>
    </source>
</evidence>
<gene>
    <name evidence="17" type="ORF">E0L32_004181</name>
</gene>
<dbReference type="Proteomes" id="UP000319257">
    <property type="component" value="Unassembled WGS sequence"/>
</dbReference>
<keyword evidence="7 15" id="KW-0479">Metal-binding</keyword>
<dbReference type="InterPro" id="IPR030400">
    <property type="entry name" value="Sedolisin_dom"/>
</dbReference>
<evidence type="ECO:0000313" key="18">
    <source>
        <dbReference type="Proteomes" id="UP000319257"/>
    </source>
</evidence>
<keyword evidence="6 15" id="KW-0645">Protease</keyword>
<dbReference type="PROSITE" id="PS00138">
    <property type="entry name" value="SUBTILASE_SER"/>
    <property type="match status" value="1"/>
</dbReference>
<organism evidence="17 18">
    <name type="scientific">Thyridium curvatum</name>
    <dbReference type="NCBI Taxonomy" id="1093900"/>
    <lineage>
        <taxon>Eukaryota</taxon>
        <taxon>Fungi</taxon>
        <taxon>Dikarya</taxon>
        <taxon>Ascomycota</taxon>
        <taxon>Pezizomycotina</taxon>
        <taxon>Sordariomycetes</taxon>
        <taxon>Sordariomycetidae</taxon>
        <taxon>Thyridiales</taxon>
        <taxon>Thyridiaceae</taxon>
        <taxon>Thyridium</taxon>
    </lineage>
</organism>